<reference evidence="18 19" key="1">
    <citation type="submission" date="2019-03" db="EMBL/GenBank/DDBJ databases">
        <title>Metabolic potential of uncultured bacteria and archaea associated with petroleum seepage in deep-sea sediments.</title>
        <authorList>
            <person name="Dong X."/>
            <person name="Hubert C."/>
        </authorList>
    </citation>
    <scope>NUCLEOTIDE SEQUENCE [LARGE SCALE GENOMIC DNA]</scope>
    <source>
        <strain evidence="18">E29_bin78</strain>
    </source>
</reference>
<dbReference type="GO" id="GO:0003725">
    <property type="term" value="F:double-stranded RNA binding"/>
    <property type="evidence" value="ECO:0007669"/>
    <property type="project" value="TreeGrafter"/>
</dbReference>
<evidence type="ECO:0000256" key="3">
    <source>
        <dbReference type="ARBA" id="ARBA00010183"/>
    </source>
</evidence>
<dbReference type="Gene3D" id="1.10.1520.10">
    <property type="entry name" value="Ribonuclease III domain"/>
    <property type="match status" value="1"/>
</dbReference>
<dbReference type="Pfam" id="PF00035">
    <property type="entry name" value="dsrm"/>
    <property type="match status" value="1"/>
</dbReference>
<feature type="domain" description="RNase III" evidence="17">
    <location>
        <begin position="11"/>
        <end position="138"/>
    </location>
</feature>
<dbReference type="PROSITE" id="PS50137">
    <property type="entry name" value="DS_RBD"/>
    <property type="match status" value="1"/>
</dbReference>
<dbReference type="PANTHER" id="PTHR11207">
    <property type="entry name" value="RIBONUCLEASE III"/>
    <property type="match status" value="1"/>
</dbReference>
<evidence type="ECO:0000256" key="4">
    <source>
        <dbReference type="ARBA" id="ARBA00011738"/>
    </source>
</evidence>
<evidence type="ECO:0000313" key="18">
    <source>
        <dbReference type="EMBL" id="TET48225.1"/>
    </source>
</evidence>
<comment type="catalytic activity">
    <reaction evidence="1 15">
        <text>Endonucleolytic cleavage to 5'-phosphomonoester.</text>
        <dbReference type="EC" id="3.1.26.3"/>
    </reaction>
</comment>
<dbReference type="Gene3D" id="3.30.160.20">
    <property type="match status" value="1"/>
</dbReference>
<dbReference type="CDD" id="cd10845">
    <property type="entry name" value="DSRM_RNAse_III_family"/>
    <property type="match status" value="1"/>
</dbReference>
<dbReference type="PANTHER" id="PTHR11207:SF0">
    <property type="entry name" value="RIBONUCLEASE 3"/>
    <property type="match status" value="1"/>
</dbReference>
<name>A0A523V0A9_UNCAE</name>
<keyword evidence="12 15" id="KW-0378">Hydrolase</keyword>
<dbReference type="AlphaFoldDB" id="A0A523V0A9"/>
<dbReference type="FunFam" id="1.10.1520.10:FF:000001">
    <property type="entry name" value="Ribonuclease 3"/>
    <property type="match status" value="1"/>
</dbReference>
<dbReference type="InterPro" id="IPR036389">
    <property type="entry name" value="RNase_III_sf"/>
</dbReference>
<feature type="domain" description="DRBM" evidence="16">
    <location>
        <begin position="162"/>
        <end position="231"/>
    </location>
</feature>
<keyword evidence="15" id="KW-0699">rRNA-binding</keyword>
<dbReference type="FunFam" id="3.30.160.20:FF:000003">
    <property type="entry name" value="Ribonuclease 3"/>
    <property type="match status" value="1"/>
</dbReference>
<dbReference type="GO" id="GO:0004525">
    <property type="term" value="F:ribonuclease III activity"/>
    <property type="evidence" value="ECO:0007669"/>
    <property type="project" value="UniProtKB-UniRule"/>
</dbReference>
<evidence type="ECO:0000256" key="5">
    <source>
        <dbReference type="ARBA" id="ARBA00022490"/>
    </source>
</evidence>
<dbReference type="InterPro" id="IPR014720">
    <property type="entry name" value="dsRBD_dom"/>
</dbReference>
<evidence type="ECO:0000256" key="7">
    <source>
        <dbReference type="ARBA" id="ARBA00022664"/>
    </source>
</evidence>
<comment type="caution">
    <text evidence="18">The sequence shown here is derived from an EMBL/GenBank/DDBJ whole genome shotgun (WGS) entry which is preliminary data.</text>
</comment>
<keyword evidence="10 15" id="KW-0479">Metal-binding</keyword>
<evidence type="ECO:0000256" key="13">
    <source>
        <dbReference type="ARBA" id="ARBA00022842"/>
    </source>
</evidence>
<dbReference type="PROSITE" id="PS50142">
    <property type="entry name" value="RNASE_3_2"/>
    <property type="match status" value="1"/>
</dbReference>
<evidence type="ECO:0000256" key="14">
    <source>
        <dbReference type="ARBA" id="ARBA00022884"/>
    </source>
</evidence>
<feature type="binding site" evidence="15">
    <location>
        <position position="53"/>
    </location>
    <ligand>
        <name>Mg(2+)</name>
        <dbReference type="ChEBI" id="CHEBI:18420"/>
    </ligand>
</feature>
<dbReference type="GO" id="GO:0010468">
    <property type="term" value="P:regulation of gene expression"/>
    <property type="evidence" value="ECO:0007669"/>
    <property type="project" value="TreeGrafter"/>
</dbReference>
<protein>
    <recommendedName>
        <fullName evidence="15">Ribonuclease 3</fullName>
        <ecNumber evidence="15">3.1.26.3</ecNumber>
    </recommendedName>
    <alternativeName>
        <fullName evidence="15">Ribonuclease III</fullName>
        <shortName evidence="15">RNase III</shortName>
    </alternativeName>
</protein>
<keyword evidence="8 15" id="KW-0819">tRNA processing</keyword>
<dbReference type="NCBIfam" id="TIGR02191">
    <property type="entry name" value="RNaseIII"/>
    <property type="match status" value="1"/>
</dbReference>
<comment type="subunit">
    <text evidence="4 15">Homodimer.</text>
</comment>
<dbReference type="GO" id="GO:0006364">
    <property type="term" value="P:rRNA processing"/>
    <property type="evidence" value="ECO:0007669"/>
    <property type="project" value="UniProtKB-UniRule"/>
</dbReference>
<dbReference type="InterPro" id="IPR011907">
    <property type="entry name" value="RNase_III"/>
</dbReference>
<keyword evidence="9 15" id="KW-0540">Nuclease</keyword>
<evidence type="ECO:0000256" key="10">
    <source>
        <dbReference type="ARBA" id="ARBA00022723"/>
    </source>
</evidence>
<comment type="function">
    <text evidence="15">Digests double-stranded RNA. Involved in the processing of primary rRNA transcript to yield the immediate precursors to the large and small rRNAs (23S and 16S). Processes some mRNAs, and tRNAs when they are encoded in the rRNA operon. Processes pre-crRNA and tracrRNA of type II CRISPR loci if present in the organism.</text>
</comment>
<dbReference type="EC" id="3.1.26.3" evidence="15"/>
<evidence type="ECO:0000259" key="17">
    <source>
        <dbReference type="PROSITE" id="PS50142"/>
    </source>
</evidence>
<feature type="active site" evidence="15">
    <location>
        <position position="127"/>
    </location>
</feature>
<dbReference type="GO" id="GO:0005737">
    <property type="term" value="C:cytoplasm"/>
    <property type="evidence" value="ECO:0007669"/>
    <property type="project" value="UniProtKB-SubCell"/>
</dbReference>
<keyword evidence="14 15" id="KW-0694">RNA-binding</keyword>
<evidence type="ECO:0000256" key="12">
    <source>
        <dbReference type="ARBA" id="ARBA00022801"/>
    </source>
</evidence>
<accession>A0A523V0A9</accession>
<dbReference type="SUPFAM" id="SSF69065">
    <property type="entry name" value="RNase III domain-like"/>
    <property type="match status" value="1"/>
</dbReference>
<evidence type="ECO:0000256" key="9">
    <source>
        <dbReference type="ARBA" id="ARBA00022722"/>
    </source>
</evidence>
<dbReference type="SMART" id="SM00535">
    <property type="entry name" value="RIBOc"/>
    <property type="match status" value="1"/>
</dbReference>
<feature type="active site" evidence="15">
    <location>
        <position position="57"/>
    </location>
</feature>
<keyword evidence="5 15" id="KW-0963">Cytoplasm</keyword>
<feature type="binding site" evidence="15">
    <location>
        <position position="124"/>
    </location>
    <ligand>
        <name>Mg(2+)</name>
        <dbReference type="ChEBI" id="CHEBI:18420"/>
    </ligand>
</feature>
<evidence type="ECO:0000256" key="15">
    <source>
        <dbReference type="HAMAP-Rule" id="MF_00104"/>
    </source>
</evidence>
<evidence type="ECO:0000256" key="1">
    <source>
        <dbReference type="ARBA" id="ARBA00000109"/>
    </source>
</evidence>
<feature type="binding site" evidence="15">
    <location>
        <position position="127"/>
    </location>
    <ligand>
        <name>Mg(2+)</name>
        <dbReference type="ChEBI" id="CHEBI:18420"/>
    </ligand>
</feature>
<comment type="similarity">
    <text evidence="3">Belongs to the ribonuclease III family.</text>
</comment>
<dbReference type="PROSITE" id="PS00517">
    <property type="entry name" value="RNASE_3_1"/>
    <property type="match status" value="1"/>
</dbReference>
<dbReference type="CDD" id="cd00593">
    <property type="entry name" value="RIBOc"/>
    <property type="match status" value="1"/>
</dbReference>
<dbReference type="GO" id="GO:0008033">
    <property type="term" value="P:tRNA processing"/>
    <property type="evidence" value="ECO:0007669"/>
    <property type="project" value="UniProtKB-KW"/>
</dbReference>
<dbReference type="GO" id="GO:0019843">
    <property type="term" value="F:rRNA binding"/>
    <property type="evidence" value="ECO:0007669"/>
    <property type="project" value="UniProtKB-KW"/>
</dbReference>
<evidence type="ECO:0000256" key="2">
    <source>
        <dbReference type="ARBA" id="ARBA00004496"/>
    </source>
</evidence>
<gene>
    <name evidence="15 18" type="primary">rnc</name>
    <name evidence="18" type="ORF">E3J59_00940</name>
</gene>
<dbReference type="EMBL" id="SOJK01000042">
    <property type="protein sequence ID" value="TET48225.1"/>
    <property type="molecule type" value="Genomic_DNA"/>
</dbReference>
<dbReference type="HAMAP" id="MF_00104">
    <property type="entry name" value="RNase_III"/>
    <property type="match status" value="1"/>
</dbReference>
<keyword evidence="6 15" id="KW-0698">rRNA processing</keyword>
<proteinExistence type="inferred from homology"/>
<evidence type="ECO:0000313" key="19">
    <source>
        <dbReference type="Proteomes" id="UP000320679"/>
    </source>
</evidence>
<comment type="subcellular location">
    <subcellularLocation>
        <location evidence="2 15">Cytoplasm</location>
    </subcellularLocation>
</comment>
<dbReference type="GO" id="GO:0046872">
    <property type="term" value="F:metal ion binding"/>
    <property type="evidence" value="ECO:0007669"/>
    <property type="project" value="UniProtKB-KW"/>
</dbReference>
<dbReference type="GO" id="GO:0006397">
    <property type="term" value="P:mRNA processing"/>
    <property type="evidence" value="ECO:0007669"/>
    <property type="project" value="UniProtKB-UniRule"/>
</dbReference>
<evidence type="ECO:0000256" key="8">
    <source>
        <dbReference type="ARBA" id="ARBA00022694"/>
    </source>
</evidence>
<dbReference type="Pfam" id="PF14622">
    <property type="entry name" value="Ribonucleas_3_3"/>
    <property type="match status" value="1"/>
</dbReference>
<dbReference type="InterPro" id="IPR000999">
    <property type="entry name" value="RNase_III_dom"/>
</dbReference>
<keyword evidence="13 15" id="KW-0460">Magnesium</keyword>
<sequence length="240" mass="27633">MQITSFRKRKLGELQTRLGTKFKNLNLLNQALTHSSYIRSKGKKSLFDYERLEFLGDAVLELLTAEYLFREYPQLSEGGLSKLRSRLVSKESLSNYARKIEVGKYLLIAKDQEGIQSQDTLLADTYEAIIGAVYLDDGLQVSRQLILSFLLSQKGKMQEINDFKSYLQEYVQSKHKSLPRYKVIQETGPDHQKKFKVEVQIKGKVMGKGWGFTKKKAEIMAARFAWKKIKTAEGHRQKKG</sequence>
<dbReference type="Proteomes" id="UP000320679">
    <property type="component" value="Unassembled WGS sequence"/>
</dbReference>
<keyword evidence="11 15" id="KW-0255">Endonuclease</keyword>
<comment type="cofactor">
    <cofactor evidence="15">
        <name>Mg(2+)</name>
        <dbReference type="ChEBI" id="CHEBI:18420"/>
    </cofactor>
</comment>
<keyword evidence="7 15" id="KW-0507">mRNA processing</keyword>
<organism evidence="18 19">
    <name type="scientific">Aerophobetes bacterium</name>
    <dbReference type="NCBI Taxonomy" id="2030807"/>
    <lineage>
        <taxon>Bacteria</taxon>
        <taxon>Candidatus Aerophobota</taxon>
    </lineage>
</organism>
<evidence type="ECO:0000256" key="11">
    <source>
        <dbReference type="ARBA" id="ARBA00022759"/>
    </source>
</evidence>
<dbReference type="GO" id="GO:0042802">
    <property type="term" value="F:identical protein binding"/>
    <property type="evidence" value="ECO:0007669"/>
    <property type="project" value="UniProtKB-ARBA"/>
</dbReference>
<dbReference type="SMART" id="SM00358">
    <property type="entry name" value="DSRM"/>
    <property type="match status" value="1"/>
</dbReference>
<dbReference type="SUPFAM" id="SSF54768">
    <property type="entry name" value="dsRNA-binding domain-like"/>
    <property type="match status" value="1"/>
</dbReference>
<evidence type="ECO:0000256" key="6">
    <source>
        <dbReference type="ARBA" id="ARBA00022552"/>
    </source>
</evidence>
<evidence type="ECO:0000259" key="16">
    <source>
        <dbReference type="PROSITE" id="PS50137"/>
    </source>
</evidence>